<reference evidence="2 3" key="1">
    <citation type="submission" date="2023-07" db="EMBL/GenBank/DDBJ databases">
        <title>Genomic Encyclopedia of Type Strains, Phase IV (KMG-IV): sequencing the most valuable type-strain genomes for metagenomic binning, comparative biology and taxonomic classification.</title>
        <authorList>
            <person name="Goeker M."/>
        </authorList>
    </citation>
    <scope>NUCLEOTIDE SEQUENCE [LARGE SCALE GENOMIC DNA]</scope>
    <source>
        <strain evidence="2 3">DSM 19619</strain>
    </source>
</reference>
<keyword evidence="3" id="KW-1185">Reference proteome</keyword>
<proteinExistence type="predicted"/>
<dbReference type="InterPro" id="IPR009799">
    <property type="entry name" value="EthD_dom"/>
</dbReference>
<sequence length="120" mass="13377">MHIVAYVFRRAPGMSLDAFREYYETVHGPLMVRVLKDRGLVSYDHYPTRPPGLGDAYVPAEGPAYDALSILAFESPEAAAAAWPLPDVVEDSRAFIDFKTMVTLPLTHRRVFPVRAEAGQ</sequence>
<evidence type="ECO:0000313" key="2">
    <source>
        <dbReference type="EMBL" id="MDQ0471807.1"/>
    </source>
</evidence>
<gene>
    <name evidence="2" type="ORF">QO011_004834</name>
</gene>
<dbReference type="Gene3D" id="3.30.70.100">
    <property type="match status" value="1"/>
</dbReference>
<dbReference type="Proteomes" id="UP001242480">
    <property type="component" value="Unassembled WGS sequence"/>
</dbReference>
<dbReference type="Pfam" id="PF07110">
    <property type="entry name" value="EthD"/>
    <property type="match status" value="1"/>
</dbReference>
<organism evidence="2 3">
    <name type="scientific">Labrys wisconsinensis</name>
    <dbReference type="NCBI Taxonomy" id="425677"/>
    <lineage>
        <taxon>Bacteria</taxon>
        <taxon>Pseudomonadati</taxon>
        <taxon>Pseudomonadota</taxon>
        <taxon>Alphaproteobacteria</taxon>
        <taxon>Hyphomicrobiales</taxon>
        <taxon>Xanthobacteraceae</taxon>
        <taxon>Labrys</taxon>
    </lineage>
</organism>
<dbReference type="SUPFAM" id="SSF54909">
    <property type="entry name" value="Dimeric alpha+beta barrel"/>
    <property type="match status" value="1"/>
</dbReference>
<comment type="caution">
    <text evidence="2">The sequence shown here is derived from an EMBL/GenBank/DDBJ whole genome shotgun (WGS) entry which is preliminary data.</text>
</comment>
<protein>
    <recommendedName>
        <fullName evidence="1">EthD domain-containing protein</fullName>
    </recommendedName>
</protein>
<accession>A0ABU0JC00</accession>
<name>A0ABU0JC00_9HYPH</name>
<evidence type="ECO:0000313" key="3">
    <source>
        <dbReference type="Proteomes" id="UP001242480"/>
    </source>
</evidence>
<dbReference type="EMBL" id="JAUSVX010000010">
    <property type="protein sequence ID" value="MDQ0471807.1"/>
    <property type="molecule type" value="Genomic_DNA"/>
</dbReference>
<evidence type="ECO:0000259" key="1">
    <source>
        <dbReference type="Pfam" id="PF07110"/>
    </source>
</evidence>
<dbReference type="InterPro" id="IPR011008">
    <property type="entry name" value="Dimeric_a/b-barrel"/>
</dbReference>
<feature type="domain" description="EthD" evidence="1">
    <location>
        <begin position="12"/>
        <end position="98"/>
    </location>
</feature>
<dbReference type="RefSeq" id="WP_307277576.1">
    <property type="nucleotide sequence ID" value="NZ_JAUSVX010000010.1"/>
</dbReference>